<comment type="subcellular location">
    <subcellularLocation>
        <location evidence="1">Mitochondrion</location>
    </subcellularLocation>
</comment>
<keyword evidence="5" id="KW-0687">Ribonucleoprotein</keyword>
<feature type="non-terminal residue" evidence="8">
    <location>
        <position position="1"/>
    </location>
</feature>
<evidence type="ECO:0000313" key="9">
    <source>
        <dbReference type="Proteomes" id="UP000305948"/>
    </source>
</evidence>
<evidence type="ECO:0000256" key="7">
    <source>
        <dbReference type="ARBA" id="ARBA00035179"/>
    </source>
</evidence>
<evidence type="ECO:0000256" key="2">
    <source>
        <dbReference type="ARBA" id="ARBA00022946"/>
    </source>
</evidence>
<keyword evidence="3" id="KW-0689">Ribosomal protein</keyword>
<reference evidence="8 9" key="1">
    <citation type="journal article" date="2019" name="Nat. Ecol. Evol.">
        <title>Megaphylogeny resolves global patterns of mushroom evolution.</title>
        <authorList>
            <person name="Varga T."/>
            <person name="Krizsan K."/>
            <person name="Foldi C."/>
            <person name="Dima B."/>
            <person name="Sanchez-Garcia M."/>
            <person name="Sanchez-Ramirez S."/>
            <person name="Szollosi G.J."/>
            <person name="Szarkandi J.G."/>
            <person name="Papp V."/>
            <person name="Albert L."/>
            <person name="Andreopoulos W."/>
            <person name="Angelini C."/>
            <person name="Antonin V."/>
            <person name="Barry K.W."/>
            <person name="Bougher N.L."/>
            <person name="Buchanan P."/>
            <person name="Buyck B."/>
            <person name="Bense V."/>
            <person name="Catcheside P."/>
            <person name="Chovatia M."/>
            <person name="Cooper J."/>
            <person name="Damon W."/>
            <person name="Desjardin D."/>
            <person name="Finy P."/>
            <person name="Geml J."/>
            <person name="Haridas S."/>
            <person name="Hughes K."/>
            <person name="Justo A."/>
            <person name="Karasinski D."/>
            <person name="Kautmanova I."/>
            <person name="Kiss B."/>
            <person name="Kocsube S."/>
            <person name="Kotiranta H."/>
            <person name="LaButti K.M."/>
            <person name="Lechner B.E."/>
            <person name="Liimatainen K."/>
            <person name="Lipzen A."/>
            <person name="Lukacs Z."/>
            <person name="Mihaltcheva S."/>
            <person name="Morgado L.N."/>
            <person name="Niskanen T."/>
            <person name="Noordeloos M.E."/>
            <person name="Ohm R.A."/>
            <person name="Ortiz-Santana B."/>
            <person name="Ovrebo C."/>
            <person name="Racz N."/>
            <person name="Riley R."/>
            <person name="Savchenko A."/>
            <person name="Shiryaev A."/>
            <person name="Soop K."/>
            <person name="Spirin V."/>
            <person name="Szebenyi C."/>
            <person name="Tomsovsky M."/>
            <person name="Tulloss R.E."/>
            <person name="Uehling J."/>
            <person name="Grigoriev I.V."/>
            <person name="Vagvolgyi C."/>
            <person name="Papp T."/>
            <person name="Martin F.M."/>
            <person name="Miettinen O."/>
            <person name="Hibbett D.S."/>
            <person name="Nagy L.G."/>
        </authorList>
    </citation>
    <scope>NUCLEOTIDE SEQUENCE [LARGE SCALE GENOMIC DNA]</scope>
    <source>
        <strain evidence="8 9">OMC1185</strain>
    </source>
</reference>
<keyword evidence="2" id="KW-0809">Transit peptide</keyword>
<dbReference type="GO" id="GO:0003735">
    <property type="term" value="F:structural constituent of ribosome"/>
    <property type="evidence" value="ECO:0007669"/>
    <property type="project" value="TreeGrafter"/>
</dbReference>
<evidence type="ECO:0000256" key="3">
    <source>
        <dbReference type="ARBA" id="ARBA00022980"/>
    </source>
</evidence>
<dbReference type="GO" id="GO:0005762">
    <property type="term" value="C:mitochondrial large ribosomal subunit"/>
    <property type="evidence" value="ECO:0007669"/>
    <property type="project" value="TreeGrafter"/>
</dbReference>
<evidence type="ECO:0000256" key="4">
    <source>
        <dbReference type="ARBA" id="ARBA00023128"/>
    </source>
</evidence>
<dbReference type="PANTHER" id="PTHR28595:SF1">
    <property type="entry name" value="LARGE RIBOSOMAL SUBUNIT PROTEIN ML54"/>
    <property type="match status" value="1"/>
</dbReference>
<dbReference type="InterPro" id="IPR013870">
    <property type="entry name" value="Ribosomal_mL54"/>
</dbReference>
<accession>A0A5C3MYV5</accession>
<dbReference type="Proteomes" id="UP000305948">
    <property type="component" value="Unassembled WGS sequence"/>
</dbReference>
<proteinExistence type="inferred from homology"/>
<feature type="non-terminal residue" evidence="8">
    <location>
        <position position="75"/>
    </location>
</feature>
<keyword evidence="9" id="KW-1185">Reference proteome</keyword>
<gene>
    <name evidence="8" type="ORF">OE88DRAFT_1601035</name>
</gene>
<sequence>AKSSCPANTVLNGVNYLKGQPEVLALPDEEYPQWLWTLLDKKELPDDGPGGKAEKVRLRKENRQRIREQNFLKTQ</sequence>
<evidence type="ECO:0000256" key="1">
    <source>
        <dbReference type="ARBA" id="ARBA00004173"/>
    </source>
</evidence>
<evidence type="ECO:0000313" key="8">
    <source>
        <dbReference type="EMBL" id="TFK46671.1"/>
    </source>
</evidence>
<dbReference type="EMBL" id="ML213528">
    <property type="protein sequence ID" value="TFK46671.1"/>
    <property type="molecule type" value="Genomic_DNA"/>
</dbReference>
<dbReference type="PANTHER" id="PTHR28595">
    <property type="entry name" value="39S RIBOSOMAL PROTEIN L54, MITOCHONDRIAL"/>
    <property type="match status" value="1"/>
</dbReference>
<evidence type="ECO:0000256" key="5">
    <source>
        <dbReference type="ARBA" id="ARBA00023274"/>
    </source>
</evidence>
<organism evidence="8 9">
    <name type="scientific">Heliocybe sulcata</name>
    <dbReference type="NCBI Taxonomy" id="5364"/>
    <lineage>
        <taxon>Eukaryota</taxon>
        <taxon>Fungi</taxon>
        <taxon>Dikarya</taxon>
        <taxon>Basidiomycota</taxon>
        <taxon>Agaricomycotina</taxon>
        <taxon>Agaricomycetes</taxon>
        <taxon>Gloeophyllales</taxon>
        <taxon>Gloeophyllaceae</taxon>
        <taxon>Heliocybe</taxon>
    </lineage>
</organism>
<dbReference type="Pfam" id="PF08561">
    <property type="entry name" value="Ribosomal_L37"/>
    <property type="match status" value="1"/>
</dbReference>
<protein>
    <recommendedName>
        <fullName evidence="7">Large ribosomal subunit protein mL54</fullName>
    </recommendedName>
</protein>
<name>A0A5C3MYV5_9AGAM</name>
<evidence type="ECO:0000256" key="6">
    <source>
        <dbReference type="ARBA" id="ARBA00033752"/>
    </source>
</evidence>
<dbReference type="OrthoDB" id="10252718at2759"/>
<dbReference type="AlphaFoldDB" id="A0A5C3MYV5"/>
<keyword evidence="4" id="KW-0496">Mitochondrion</keyword>
<comment type="similarity">
    <text evidence="6">Belongs to the mitochondrion-specific ribosomal protein mL54 family.</text>
</comment>
<dbReference type="STRING" id="5364.A0A5C3MYV5"/>